<evidence type="ECO:0000256" key="9">
    <source>
        <dbReference type="RuleBase" id="RU004480"/>
    </source>
</evidence>
<dbReference type="FunFam" id="1.10.275.10:FF:000005">
    <property type="entry name" value="Histidine ammonia-lyase"/>
    <property type="match status" value="1"/>
</dbReference>
<dbReference type="Pfam" id="PF00221">
    <property type="entry name" value="Lyase_aromatic"/>
    <property type="match status" value="1"/>
</dbReference>
<dbReference type="Gene3D" id="1.20.200.10">
    <property type="entry name" value="Fumarase/aspartase (Central domain)"/>
    <property type="match status" value="1"/>
</dbReference>
<comment type="PTM">
    <text evidence="6">Contains an active site 4-methylidene-imidazol-5-one (MIO), which is formed autocatalytically by cyclization and dehydration of residues Ala-Ser-Gly.</text>
</comment>
<gene>
    <name evidence="6 10" type="primary">hutH</name>
    <name evidence="10" type="ORF">ENQ20_07945</name>
</gene>
<dbReference type="GO" id="GO:0004397">
    <property type="term" value="F:histidine ammonia-lyase activity"/>
    <property type="evidence" value="ECO:0007669"/>
    <property type="project" value="UniProtKB-UniRule"/>
</dbReference>
<keyword evidence="6" id="KW-0963">Cytoplasm</keyword>
<comment type="subcellular location">
    <subcellularLocation>
        <location evidence="6 9">Cytoplasm</location>
    </subcellularLocation>
</comment>
<proteinExistence type="inferred from homology"/>
<dbReference type="EC" id="4.3.1.3" evidence="2 6"/>
<organism evidence="10">
    <name type="scientific">Caldilinea aerophila</name>
    <dbReference type="NCBI Taxonomy" id="133453"/>
    <lineage>
        <taxon>Bacteria</taxon>
        <taxon>Bacillati</taxon>
        <taxon>Chloroflexota</taxon>
        <taxon>Caldilineae</taxon>
        <taxon>Caldilineales</taxon>
        <taxon>Caldilineaceae</taxon>
        <taxon>Caldilinea</taxon>
    </lineage>
</organism>
<accession>A0A7C1FF60</accession>
<evidence type="ECO:0000256" key="5">
    <source>
        <dbReference type="ARBA" id="ARBA00049269"/>
    </source>
</evidence>
<dbReference type="Gene3D" id="1.10.275.10">
    <property type="entry name" value="Fumarase/aspartase (N-terminal domain)"/>
    <property type="match status" value="1"/>
</dbReference>
<protein>
    <recommendedName>
        <fullName evidence="2 6">Histidine ammonia-lyase</fullName>
        <shortName evidence="6">Histidase</shortName>
        <ecNumber evidence="2 6">4.3.1.3</ecNumber>
    </recommendedName>
</protein>
<dbReference type="SUPFAM" id="SSF48557">
    <property type="entry name" value="L-aspartase-like"/>
    <property type="match status" value="1"/>
</dbReference>
<evidence type="ECO:0000256" key="8">
    <source>
        <dbReference type="RuleBase" id="RU004479"/>
    </source>
</evidence>
<dbReference type="EMBL" id="DSMG01000083">
    <property type="protein sequence ID" value="HDX31412.1"/>
    <property type="molecule type" value="Genomic_DNA"/>
</dbReference>
<dbReference type="InterPro" id="IPR022313">
    <property type="entry name" value="Phe/His_NH3-lyase_AS"/>
</dbReference>
<dbReference type="InterPro" id="IPR024083">
    <property type="entry name" value="Fumarase/histidase_N"/>
</dbReference>
<evidence type="ECO:0000313" key="10">
    <source>
        <dbReference type="EMBL" id="HDX31412.1"/>
    </source>
</evidence>
<evidence type="ECO:0000256" key="1">
    <source>
        <dbReference type="ARBA" id="ARBA00005113"/>
    </source>
</evidence>
<dbReference type="NCBIfam" id="TIGR01225">
    <property type="entry name" value="hutH"/>
    <property type="match status" value="1"/>
</dbReference>
<comment type="similarity">
    <text evidence="6 7">Belongs to the PAL/histidase family.</text>
</comment>
<dbReference type="GO" id="GO:0019557">
    <property type="term" value="P:L-histidine catabolic process to glutamate and formate"/>
    <property type="evidence" value="ECO:0007669"/>
    <property type="project" value="UniProtKB-UniPathway"/>
</dbReference>
<dbReference type="HAMAP" id="MF_00229">
    <property type="entry name" value="His_ammonia_lyase"/>
    <property type="match status" value="1"/>
</dbReference>
<dbReference type="FunFam" id="1.20.200.10:FF:000003">
    <property type="entry name" value="Histidine ammonia-lyase"/>
    <property type="match status" value="1"/>
</dbReference>
<dbReference type="PANTHER" id="PTHR10362">
    <property type="entry name" value="HISTIDINE AMMONIA-LYASE"/>
    <property type="match status" value="1"/>
</dbReference>
<dbReference type="InterPro" id="IPR001106">
    <property type="entry name" value="Aromatic_Lyase"/>
</dbReference>
<feature type="cross-link" description="5-imidazolinone (Ala-Gly)" evidence="6">
    <location>
        <begin position="149"/>
        <end position="151"/>
    </location>
</feature>
<reference evidence="10" key="1">
    <citation type="journal article" date="2020" name="mSystems">
        <title>Genome- and Community-Level Interaction Insights into Carbon Utilization and Element Cycling Functions of Hydrothermarchaeota in Hydrothermal Sediment.</title>
        <authorList>
            <person name="Zhou Z."/>
            <person name="Liu Y."/>
            <person name="Xu W."/>
            <person name="Pan J."/>
            <person name="Luo Z.H."/>
            <person name="Li M."/>
        </authorList>
    </citation>
    <scope>NUCLEOTIDE SEQUENCE [LARGE SCALE GENOMIC DNA]</scope>
    <source>
        <strain evidence="10">SpSt-289</strain>
    </source>
</reference>
<evidence type="ECO:0000256" key="7">
    <source>
        <dbReference type="RuleBase" id="RU003954"/>
    </source>
</evidence>
<dbReference type="GO" id="GO:0019556">
    <property type="term" value="P:L-histidine catabolic process to glutamate and formamide"/>
    <property type="evidence" value="ECO:0007669"/>
    <property type="project" value="UniProtKB-UniPathway"/>
</dbReference>
<comment type="caution">
    <text evidence="10">The sequence shown here is derived from an EMBL/GenBank/DDBJ whole genome shotgun (WGS) entry which is preliminary data.</text>
</comment>
<dbReference type="AlphaFoldDB" id="A0A7C1FF60"/>
<comment type="catalytic activity">
    <reaction evidence="5 6 8">
        <text>L-histidine = trans-urocanate + NH4(+)</text>
        <dbReference type="Rhea" id="RHEA:21232"/>
        <dbReference type="ChEBI" id="CHEBI:17771"/>
        <dbReference type="ChEBI" id="CHEBI:28938"/>
        <dbReference type="ChEBI" id="CHEBI:57595"/>
        <dbReference type="EC" id="4.3.1.3"/>
    </reaction>
</comment>
<dbReference type="UniPathway" id="UPA00379">
    <property type="reaction ID" value="UER00549"/>
</dbReference>
<comment type="pathway">
    <text evidence="1 6 8">Amino-acid degradation; L-histidine degradation into L-glutamate; N-formimidoyl-L-glutamate from L-histidine: step 1/3.</text>
</comment>
<sequence>MESSDAIHLDGEHLTIEQVIAVAHGEPGAPAVHLTNAARARVERAAAAVQQLIAQGVVAYGVTTGFGAFKDRLIPPDQVEQLQRNIVMSHAVGVGEPFDRATVRAILLIRANALARGYSGIRLATLELLLEMLNRGVHPLIPQKGSLGASGDLAPLAHMALVMIGMGEAEVDGRILPGAEALAAKGLAPVTLAAKEGLALTNGTAVMTALGTLESWRARSLSRVADIAGCLSLEALHGTPLAFDERIHALRPFPRQINCAAYLRELLKESEFTRHPDPTNVQDAYTLRCIPQVHGAVRDAIAYARWAMEIELNSVTDNPLLFIDEQSGAVEVLSGGNFHGEPLAIAMDYLGMAMAELGNIAERRIMRLTDEASNAHVLPAFLTQRGGLNSGFMITQYTAAALATENKVLAHPASVDTIPTSANVEDHVSMGVTAGLKLRQINDNVEHILAIELLAAAQGIDFRRQTLGARAQLGRGTRHAYALIRQIAPFIKEDAVLYPYIEQVRRLIADGTLVSAVNHHVADTWRI</sequence>
<keyword evidence="3 6" id="KW-0369">Histidine metabolism</keyword>
<dbReference type="PROSITE" id="PS00488">
    <property type="entry name" value="PAL_HISTIDASE"/>
    <property type="match status" value="1"/>
</dbReference>
<keyword evidence="4 6" id="KW-0456">Lyase</keyword>
<evidence type="ECO:0000256" key="3">
    <source>
        <dbReference type="ARBA" id="ARBA00022808"/>
    </source>
</evidence>
<dbReference type="CDD" id="cd00332">
    <property type="entry name" value="PAL-HAL"/>
    <property type="match status" value="1"/>
</dbReference>
<dbReference type="GO" id="GO:0005737">
    <property type="term" value="C:cytoplasm"/>
    <property type="evidence" value="ECO:0007669"/>
    <property type="project" value="UniProtKB-SubCell"/>
</dbReference>
<dbReference type="NCBIfam" id="NF006871">
    <property type="entry name" value="PRK09367.1"/>
    <property type="match status" value="1"/>
</dbReference>
<evidence type="ECO:0000256" key="2">
    <source>
        <dbReference type="ARBA" id="ARBA00012994"/>
    </source>
</evidence>
<evidence type="ECO:0000256" key="4">
    <source>
        <dbReference type="ARBA" id="ARBA00023239"/>
    </source>
</evidence>
<dbReference type="InterPro" id="IPR008948">
    <property type="entry name" value="L-Aspartase-like"/>
</dbReference>
<evidence type="ECO:0000256" key="6">
    <source>
        <dbReference type="HAMAP-Rule" id="MF_00229"/>
    </source>
</evidence>
<feature type="modified residue" description="2,3-didehydroalanine (Ser)" evidence="6">
    <location>
        <position position="150"/>
    </location>
</feature>
<dbReference type="InterPro" id="IPR005921">
    <property type="entry name" value="HutH"/>
</dbReference>
<name>A0A7C1FF60_9CHLR</name>